<proteinExistence type="predicted"/>
<reference evidence="1 4" key="3">
    <citation type="submission" date="2020-08" db="EMBL/GenBank/DDBJ databases">
        <title>Genomic Encyclopedia of Type Strains, Phase IV (KMG-IV): sequencing the most valuable type-strain genomes for metagenomic binning, comparative biology and taxonomic classification.</title>
        <authorList>
            <person name="Goeker M."/>
        </authorList>
    </citation>
    <scope>NUCLEOTIDE SEQUENCE [LARGE SCALE GENOMIC DNA]</scope>
    <source>
        <strain evidence="1 4">DSM 23868</strain>
    </source>
</reference>
<evidence type="ECO:0000313" key="4">
    <source>
        <dbReference type="Proteomes" id="UP000553980"/>
    </source>
</evidence>
<dbReference type="Proteomes" id="UP000313390">
    <property type="component" value="Unassembled WGS sequence"/>
</dbReference>
<gene>
    <name evidence="2" type="ORF">FIB18_03485</name>
    <name evidence="1" type="ORF">GGQ79_000961</name>
</gene>
<evidence type="ECO:0000313" key="3">
    <source>
        <dbReference type="Proteomes" id="UP000313390"/>
    </source>
</evidence>
<dbReference type="AlphaFoldDB" id="A0A5C5CSN1"/>
<protein>
    <submittedName>
        <fullName evidence="1 2">Phage tail protein</fullName>
    </submittedName>
</protein>
<dbReference type="OrthoDB" id="8759063at2"/>
<dbReference type="EMBL" id="JACIEX010000002">
    <property type="protein sequence ID" value="MBB4092476.1"/>
    <property type="molecule type" value="Genomic_DNA"/>
</dbReference>
<comment type="caution">
    <text evidence="2">The sequence shown here is derived from an EMBL/GenBank/DDBJ whole genome shotgun (WGS) entry which is preliminary data.</text>
</comment>
<evidence type="ECO:0000313" key="1">
    <source>
        <dbReference type="EMBL" id="MBB4092476.1"/>
    </source>
</evidence>
<organism evidence="2 3">
    <name type="scientific">Brucella pecoris</name>
    <dbReference type="NCBI Taxonomy" id="867683"/>
    <lineage>
        <taxon>Bacteria</taxon>
        <taxon>Pseudomonadati</taxon>
        <taxon>Pseudomonadota</taxon>
        <taxon>Alphaproteobacteria</taxon>
        <taxon>Hyphomicrobiales</taxon>
        <taxon>Brucellaceae</taxon>
        <taxon>Brucella/Ochrobactrum group</taxon>
        <taxon>Brucella</taxon>
    </lineage>
</organism>
<sequence length="80" mass="8774">MLNRVVTSLTGEKVYITIDGDVLDAIAYAYYGKHGKNTEALMEANADLLAYGPTLPAGLRVKLPTISQEEQAQAFKTLWD</sequence>
<evidence type="ECO:0000313" key="2">
    <source>
        <dbReference type="EMBL" id="TNV14313.1"/>
    </source>
</evidence>
<dbReference type="Proteomes" id="UP000553980">
    <property type="component" value="Unassembled WGS sequence"/>
</dbReference>
<name>A0A5C5CSN1_9HYPH</name>
<dbReference type="InterPro" id="IPR008861">
    <property type="entry name" value="GpX-like"/>
</dbReference>
<accession>A0A5C5CSN1</accession>
<reference evidence="2" key="2">
    <citation type="submission" date="2019-06" db="EMBL/GenBank/DDBJ databases">
        <authorList>
            <person name="Hu M."/>
        </authorList>
    </citation>
    <scope>NUCLEOTIDE SEQUENCE</scope>
    <source>
        <strain evidence="2">08RB2639</strain>
    </source>
</reference>
<dbReference type="EMBL" id="VEWK01000002">
    <property type="protein sequence ID" value="TNV14313.1"/>
    <property type="molecule type" value="Genomic_DNA"/>
</dbReference>
<reference evidence="2 3" key="1">
    <citation type="journal article" date="2011" name="Int. J. Syst. Evol. Microbiol.">
        <title>Ochrobactrum pecoris sp. nov., isolated from farm animals.</title>
        <authorList>
            <person name="Kampfer P."/>
            <person name="Huber B."/>
            <person name="Busse H.J."/>
            <person name="Scholz H.C."/>
            <person name="Tomaso H."/>
            <person name="Hotzel H."/>
            <person name="Melzer F."/>
        </authorList>
    </citation>
    <scope>NUCLEOTIDE SEQUENCE [LARGE SCALE GENOMIC DNA]</scope>
    <source>
        <strain evidence="2 3">08RB2639</strain>
    </source>
</reference>
<dbReference type="Pfam" id="PF05489">
    <property type="entry name" value="Phage_tail_X"/>
    <property type="match status" value="1"/>
</dbReference>
<dbReference type="RefSeq" id="WP_140019461.1">
    <property type="nucleotide sequence ID" value="NZ_JACIEX010000002.1"/>
</dbReference>
<keyword evidence="4" id="KW-1185">Reference proteome</keyword>